<evidence type="ECO:0000313" key="4">
    <source>
        <dbReference type="Proteomes" id="UP001081071"/>
    </source>
</evidence>
<dbReference type="RefSeq" id="WP_269607174.1">
    <property type="nucleotide sequence ID" value="NZ_JAPWIJ010000008.1"/>
</dbReference>
<feature type="region of interest" description="Disordered" evidence="1">
    <location>
        <begin position="1"/>
        <end position="20"/>
    </location>
</feature>
<accession>A0ABT4MID3</accession>
<dbReference type="Pfam" id="PF06974">
    <property type="entry name" value="WS_DGAT_C"/>
    <property type="match status" value="1"/>
</dbReference>
<comment type="caution">
    <text evidence="3">The sequence shown here is derived from an EMBL/GenBank/DDBJ whole genome shotgun (WGS) entry which is preliminary data.</text>
</comment>
<feature type="domain" description="O-acyltransferase WSD1 C-terminal" evidence="2">
    <location>
        <begin position="381"/>
        <end position="456"/>
    </location>
</feature>
<evidence type="ECO:0000259" key="2">
    <source>
        <dbReference type="Pfam" id="PF06974"/>
    </source>
</evidence>
<proteinExistence type="predicted"/>
<dbReference type="Proteomes" id="UP001081071">
    <property type="component" value="Unassembled WGS sequence"/>
</dbReference>
<organism evidence="3 4">
    <name type="scientific">Rhodococcus ruber</name>
    <dbReference type="NCBI Taxonomy" id="1830"/>
    <lineage>
        <taxon>Bacteria</taxon>
        <taxon>Bacillati</taxon>
        <taxon>Actinomycetota</taxon>
        <taxon>Actinomycetes</taxon>
        <taxon>Mycobacteriales</taxon>
        <taxon>Nocardiaceae</taxon>
        <taxon>Rhodococcus</taxon>
    </lineage>
</organism>
<evidence type="ECO:0000313" key="3">
    <source>
        <dbReference type="EMBL" id="MCZ4520748.1"/>
    </source>
</evidence>
<keyword evidence="4" id="KW-1185">Reference proteome</keyword>
<name>A0ABT4MID3_9NOCA</name>
<sequence>MPRDRPDSNRPDNDRPEPMHLRPADARAYWMASKIPSDQFLLYCFDTGPDDLDAEVVRLLERSARIDVLRRHVTEAPLGLDYPRWTDAHPGTDTITVHPAPRTWAECLAAIANSFDNQVDPNKSVWHLHLYPNITDAPGGPGSTAVAVLQLSHAAADGALASKTARDLFGTHRLPPAPECTLRSTGTELASAVRAAAVLPLRVALMVRGGLRARRDALALGRATDSGSIPPPARSRALTALDVAPTGRTSVRTIVLAKSDLNAEGTTVTAFALTAISIALQAFLDTPADLAAEVTLARRARGPTRNNFGNVGVGLFPAEPDIRTRMLLISDDLAARRVRANHPLTEAALASQDDVELHVPAFLAEWGVAQFDPNATPPTVTGNTVVSSVSRGAADLTLCGGPVRFTAGFPALSPAMSLTHGVHGIGTTVTIGITSNSAAVPDPDRYEALLRDALEQVRAASN</sequence>
<gene>
    <name evidence="3" type="ORF">O4220_19740</name>
</gene>
<reference evidence="3" key="1">
    <citation type="submission" date="2022-12" db="EMBL/GenBank/DDBJ databases">
        <authorList>
            <person name="Krivoruchko A.V."/>
            <person name="Elkin A."/>
        </authorList>
    </citation>
    <scope>NUCLEOTIDE SEQUENCE</scope>
    <source>
        <strain evidence="3">IEGM 1391</strain>
    </source>
</reference>
<protein>
    <submittedName>
        <fullName evidence="3">WS/DGAT domain-containing protein</fullName>
    </submittedName>
</protein>
<dbReference type="InterPro" id="IPR009721">
    <property type="entry name" value="O-acyltransferase_WSD1_C"/>
</dbReference>
<dbReference type="EMBL" id="JAPWIJ010000008">
    <property type="protein sequence ID" value="MCZ4520748.1"/>
    <property type="molecule type" value="Genomic_DNA"/>
</dbReference>
<evidence type="ECO:0000256" key="1">
    <source>
        <dbReference type="SAM" id="MobiDB-lite"/>
    </source>
</evidence>